<dbReference type="InterPro" id="IPR036388">
    <property type="entry name" value="WH-like_DNA-bd_sf"/>
</dbReference>
<feature type="domain" description="HTH luxR-type" evidence="1">
    <location>
        <begin position="302"/>
        <end position="359"/>
    </location>
</feature>
<reference evidence="2" key="1">
    <citation type="journal article" date="2020" name="Science">
        <title>Unexpected conservation and global transmission of agrobacterial virulence plasmids.</title>
        <authorList>
            <person name="Weisberg A.J."/>
            <person name="Davis E.W. 2nd"/>
            <person name="Tabima J."/>
            <person name="Belcher M.S."/>
            <person name="Miller M."/>
            <person name="Kuo C.H."/>
            <person name="Loper J.E."/>
            <person name="Grunwald N.J."/>
            <person name="Putnam M.L."/>
            <person name="Chang J.H."/>
        </authorList>
    </citation>
    <scope>NUCLEOTIDE SEQUENCE</scope>
    <source>
        <strain evidence="2">17-1853-1a</strain>
    </source>
</reference>
<dbReference type="GO" id="GO:0003677">
    <property type="term" value="F:DNA binding"/>
    <property type="evidence" value="ECO:0007669"/>
    <property type="project" value="InterPro"/>
</dbReference>
<organism evidence="2 3">
    <name type="scientific">Agrobacterium tumefaciens</name>
    <dbReference type="NCBI Taxonomy" id="358"/>
    <lineage>
        <taxon>Bacteria</taxon>
        <taxon>Pseudomonadati</taxon>
        <taxon>Pseudomonadota</taxon>
        <taxon>Alphaproteobacteria</taxon>
        <taxon>Hyphomicrobiales</taxon>
        <taxon>Rhizobiaceae</taxon>
        <taxon>Rhizobium/Agrobacterium group</taxon>
        <taxon>Agrobacterium</taxon>
        <taxon>Agrobacterium tumefaciens complex</taxon>
    </lineage>
</organism>
<proteinExistence type="predicted"/>
<sequence length="384" mass="42136">MIPTHDFGGGLDNISSADIIDDIYEAALFPDRWANVIAAIGQRLDFWGGALTWGKGEDEAWLYPPNFQELMQAFIKGGWNHRNDRLTRAVREGQFSFVRDFDIFTPDEWAGLPIVRDFLMPRGLGYGVATQVAPPDHPEMTLLFERKLDRGVIGPETMAALGRLRPHIARSLTLATGLQRQKADAITLGLNAIGAPAAVLQASGRVLSTNNLFEATKKCISTRARDRILILDERINRLLYKALAGGSVSSLPLPTSEDRVCILHVIPLRKDALDLSPNGSAIVLISQPSDTVADVTPLLKGLYDLTKGEARVALEILKGLSLPSVAKQLQISHETVRSNAKSIYAKTGSTGQTDLVRRLSVLTRYTIGEQERPRDGTGHMKDQI</sequence>
<comment type="caution">
    <text evidence="2">The sequence shown here is derived from an EMBL/GenBank/DDBJ whole genome shotgun (WGS) entry which is preliminary data.</text>
</comment>
<dbReference type="EMBL" id="JAAMAY010000030">
    <property type="protein sequence ID" value="NTC30309.1"/>
    <property type="molecule type" value="Genomic_DNA"/>
</dbReference>
<dbReference type="Proteomes" id="UP000702952">
    <property type="component" value="Unassembled WGS sequence"/>
</dbReference>
<dbReference type="SMART" id="SM00421">
    <property type="entry name" value="HTH_LUXR"/>
    <property type="match status" value="1"/>
</dbReference>
<dbReference type="Gene3D" id="1.10.10.10">
    <property type="entry name" value="Winged helix-like DNA-binding domain superfamily/Winged helix DNA-binding domain"/>
    <property type="match status" value="1"/>
</dbReference>
<dbReference type="AlphaFoldDB" id="A0AA44J9Z4"/>
<evidence type="ECO:0000313" key="3">
    <source>
        <dbReference type="Proteomes" id="UP000702952"/>
    </source>
</evidence>
<dbReference type="Pfam" id="PF00196">
    <property type="entry name" value="GerE"/>
    <property type="match status" value="1"/>
</dbReference>
<gene>
    <name evidence="2" type="ORF">G6M46_19445</name>
</gene>
<name>A0AA44J9Z4_AGRTU</name>
<dbReference type="SUPFAM" id="SSF46894">
    <property type="entry name" value="C-terminal effector domain of the bipartite response regulators"/>
    <property type="match status" value="1"/>
</dbReference>
<dbReference type="InterPro" id="IPR016032">
    <property type="entry name" value="Sig_transdc_resp-reg_C-effctor"/>
</dbReference>
<dbReference type="InterPro" id="IPR000792">
    <property type="entry name" value="Tscrpt_reg_LuxR_C"/>
</dbReference>
<protein>
    <submittedName>
        <fullName evidence="2">Helix-turn-helix transcriptional regulator</fullName>
    </submittedName>
</protein>
<accession>A0AA44J9Z4</accession>
<evidence type="ECO:0000259" key="1">
    <source>
        <dbReference type="SMART" id="SM00421"/>
    </source>
</evidence>
<evidence type="ECO:0000313" key="2">
    <source>
        <dbReference type="EMBL" id="NTC30309.1"/>
    </source>
</evidence>
<dbReference type="GO" id="GO:0006355">
    <property type="term" value="P:regulation of DNA-templated transcription"/>
    <property type="evidence" value="ECO:0007669"/>
    <property type="project" value="InterPro"/>
</dbReference>